<dbReference type="OrthoDB" id="9780685at2"/>
<evidence type="ECO:0000256" key="4">
    <source>
        <dbReference type="ARBA" id="ARBA00022898"/>
    </source>
</evidence>
<dbReference type="Pfam" id="PF01053">
    <property type="entry name" value="Cys_Met_Meta_PP"/>
    <property type="match status" value="1"/>
</dbReference>
<sequence length="427" mass="46112">MSNYRFETIQIHAGQENPDPTTDARAVPIYATTSYVFKDSAQAAGRFGLTEGGNIYTRLMNPTSDVFEQRIAALEGGVGALATASGSAAISYAIQNIATAGDHIVASSALYGGSFNLLAHTLKDQGLTTTFVDPSEPENFEKAIKPETKLLYAETLGNPNSDVIDIEAIAAIAHKHGIPLIVDNTFATPFLLRPIEHGADVVVHSATKFIGGHGTVMGGVVIDSGKFDWAQNDKFPGLSKPNPSYHGVVFTEACGNLAYIIKLRTTLMRDQGATISPFNSFLLLQGLETLSLRLERHTENALKVVDFLRSHPQVEWVNHPSLRTGRAKEIYDSYFPNGAASIFTFEVKGTAEDAKKFTESLELFSLLANVADVKSLVIHPASTTHSQMSEEELLAAGIKPTTVRLSVGTEHIDDIIADLQHGFDAIK</sequence>
<dbReference type="PROSITE" id="PS00868">
    <property type="entry name" value="CYS_MET_METAB_PP"/>
    <property type="match status" value="1"/>
</dbReference>
<accession>W7UYQ9</accession>
<dbReference type="InterPro" id="IPR006235">
    <property type="entry name" value="OAc-hSer/O-AcSer_sulfhydrylase"/>
</dbReference>
<protein>
    <submittedName>
        <fullName evidence="7">O-acetylhomoserine aminocarboxypropyltransferase</fullName>
        <ecNumber evidence="7">2.5.1.49</ecNumber>
    </submittedName>
</protein>
<dbReference type="InterPro" id="IPR000277">
    <property type="entry name" value="Cys/Met-Metab_PyrdxlP-dep_enz"/>
</dbReference>
<dbReference type="PANTHER" id="PTHR43797:SF2">
    <property type="entry name" value="HOMOCYSTEINE_CYSTEINE SYNTHASE"/>
    <property type="match status" value="1"/>
</dbReference>
<comment type="similarity">
    <text evidence="2 6">Belongs to the trans-sulfuration enzymes family.</text>
</comment>
<comment type="caution">
    <text evidence="7">The sequence shown here is derived from an EMBL/GenBank/DDBJ whole genome shotgun (WGS) entry which is preliminary data.</text>
</comment>
<evidence type="ECO:0000256" key="2">
    <source>
        <dbReference type="ARBA" id="ARBA00009077"/>
    </source>
</evidence>
<dbReference type="CDD" id="cd00614">
    <property type="entry name" value="CGS_like"/>
    <property type="match status" value="1"/>
</dbReference>
<dbReference type="GO" id="GO:0030170">
    <property type="term" value="F:pyridoxal phosphate binding"/>
    <property type="evidence" value="ECO:0007669"/>
    <property type="project" value="InterPro"/>
</dbReference>
<dbReference type="GO" id="GO:0003961">
    <property type="term" value="F:O-acetylhomoserine aminocarboxypropyltransferase activity"/>
    <property type="evidence" value="ECO:0007669"/>
    <property type="project" value="UniProtKB-EC"/>
</dbReference>
<dbReference type="Proteomes" id="UP000019365">
    <property type="component" value="Unassembled WGS sequence"/>
</dbReference>
<keyword evidence="8" id="KW-1185">Reference proteome</keyword>
<dbReference type="NCBIfam" id="TIGR01326">
    <property type="entry name" value="OAH_OAS_sulfhy"/>
    <property type="match status" value="1"/>
</dbReference>
<evidence type="ECO:0000313" key="7">
    <source>
        <dbReference type="EMBL" id="EWM53800.1"/>
    </source>
</evidence>
<organism evidence="7 8">
    <name type="scientific">Ruminococcus flavefaciens 007c</name>
    <dbReference type="NCBI Taxonomy" id="1341157"/>
    <lineage>
        <taxon>Bacteria</taxon>
        <taxon>Bacillati</taxon>
        <taxon>Bacillota</taxon>
        <taxon>Clostridia</taxon>
        <taxon>Eubacteriales</taxon>
        <taxon>Oscillospiraceae</taxon>
        <taxon>Ruminococcus</taxon>
    </lineage>
</organism>
<dbReference type="PATRIC" id="fig|1341157.4.peg.1439"/>
<evidence type="ECO:0000256" key="3">
    <source>
        <dbReference type="ARBA" id="ARBA00022679"/>
    </source>
</evidence>
<dbReference type="Gene3D" id="3.40.640.10">
    <property type="entry name" value="Type I PLP-dependent aspartate aminotransferase-like (Major domain)"/>
    <property type="match status" value="1"/>
</dbReference>
<evidence type="ECO:0000256" key="5">
    <source>
        <dbReference type="PIRSR" id="PIRSR001434-2"/>
    </source>
</evidence>
<keyword evidence="4 5" id="KW-0663">Pyridoxal phosphate</keyword>
<comment type="cofactor">
    <cofactor evidence="1 6">
        <name>pyridoxal 5'-phosphate</name>
        <dbReference type="ChEBI" id="CHEBI:597326"/>
    </cofactor>
</comment>
<dbReference type="EC" id="2.5.1.49" evidence="7"/>
<dbReference type="InterPro" id="IPR015424">
    <property type="entry name" value="PyrdxlP-dep_Trfase"/>
</dbReference>
<evidence type="ECO:0000313" key="8">
    <source>
        <dbReference type="Proteomes" id="UP000019365"/>
    </source>
</evidence>
<dbReference type="GO" id="GO:0019346">
    <property type="term" value="P:transsulfuration"/>
    <property type="evidence" value="ECO:0007669"/>
    <property type="project" value="InterPro"/>
</dbReference>
<dbReference type="FunFam" id="3.40.640.10:FF:000035">
    <property type="entry name" value="O-succinylhomoserine sulfhydrylase"/>
    <property type="match status" value="1"/>
</dbReference>
<dbReference type="PIRSF" id="PIRSF001434">
    <property type="entry name" value="CGS"/>
    <property type="match status" value="1"/>
</dbReference>
<dbReference type="SUPFAM" id="SSF53383">
    <property type="entry name" value="PLP-dependent transferases"/>
    <property type="match status" value="1"/>
</dbReference>
<proteinExistence type="inferred from homology"/>
<reference evidence="7 8" key="1">
    <citation type="journal article" date="2014" name="PLoS ONE">
        <title>Rumen cellulosomics: divergent fiber-degrading strategies revealed by comparative genome-wide analysis of six ruminococcal strains.</title>
        <authorList>
            <person name="Dassa B."/>
            <person name="Borovok I."/>
            <person name="Ruimy-Israeli V."/>
            <person name="Lamed R."/>
            <person name="Flint H.J."/>
            <person name="Duncan S.H."/>
            <person name="Henrissat B."/>
            <person name="Coutinho P."/>
            <person name="Morrison M."/>
            <person name="Mosoni P."/>
            <person name="Yeoman C.J."/>
            <person name="White B.A."/>
            <person name="Bayer E.A."/>
        </authorList>
    </citation>
    <scope>NUCLEOTIDE SEQUENCE [LARGE SCALE GENOMIC DNA]</scope>
    <source>
        <strain evidence="7 8">007c</strain>
    </source>
</reference>
<evidence type="ECO:0000256" key="6">
    <source>
        <dbReference type="RuleBase" id="RU362118"/>
    </source>
</evidence>
<dbReference type="GO" id="GO:0004124">
    <property type="term" value="F:cysteine synthase activity"/>
    <property type="evidence" value="ECO:0007669"/>
    <property type="project" value="TreeGrafter"/>
</dbReference>
<dbReference type="GO" id="GO:0071269">
    <property type="term" value="P:L-homocysteine biosynthetic process"/>
    <property type="evidence" value="ECO:0007669"/>
    <property type="project" value="TreeGrafter"/>
</dbReference>
<keyword evidence="3 7" id="KW-0808">Transferase</keyword>
<dbReference type="eggNOG" id="COG2873">
    <property type="taxonomic scope" value="Bacteria"/>
</dbReference>
<dbReference type="EMBL" id="ATAX01000023">
    <property type="protein sequence ID" value="EWM53800.1"/>
    <property type="molecule type" value="Genomic_DNA"/>
</dbReference>
<dbReference type="PANTHER" id="PTHR43797">
    <property type="entry name" value="HOMOCYSTEINE/CYSTEINE SYNTHASE"/>
    <property type="match status" value="1"/>
</dbReference>
<evidence type="ECO:0000256" key="1">
    <source>
        <dbReference type="ARBA" id="ARBA00001933"/>
    </source>
</evidence>
<dbReference type="GO" id="GO:0005737">
    <property type="term" value="C:cytoplasm"/>
    <property type="evidence" value="ECO:0007669"/>
    <property type="project" value="TreeGrafter"/>
</dbReference>
<gene>
    <name evidence="7" type="ORF">RF007C_08785</name>
</gene>
<dbReference type="InterPro" id="IPR054542">
    <property type="entry name" value="Cys_met_metab_PP"/>
</dbReference>
<name>W7UYQ9_RUMFL</name>
<dbReference type="RefSeq" id="WP_037298663.1">
    <property type="nucleotide sequence ID" value="NZ_ATAX01000023.1"/>
</dbReference>
<dbReference type="GO" id="GO:0006535">
    <property type="term" value="P:cysteine biosynthetic process from serine"/>
    <property type="evidence" value="ECO:0007669"/>
    <property type="project" value="TreeGrafter"/>
</dbReference>
<feature type="modified residue" description="N6-(pyridoxal phosphate)lysine" evidence="5">
    <location>
        <position position="208"/>
    </location>
</feature>
<dbReference type="AlphaFoldDB" id="W7UYQ9"/>
<dbReference type="InterPro" id="IPR015422">
    <property type="entry name" value="PyrdxlP-dep_Trfase_small"/>
</dbReference>
<dbReference type="InterPro" id="IPR015421">
    <property type="entry name" value="PyrdxlP-dep_Trfase_major"/>
</dbReference>
<dbReference type="Gene3D" id="3.90.1150.10">
    <property type="entry name" value="Aspartate Aminotransferase, domain 1"/>
    <property type="match status" value="1"/>
</dbReference>